<comment type="caution">
    <text evidence="7">The sequence shown here is derived from an EMBL/GenBank/DDBJ whole genome shotgun (WGS) entry which is preliminary data.</text>
</comment>
<proteinExistence type="inferred from homology"/>
<comment type="function">
    <text evidence="4">Flagellin is the subunit protein which polymerizes to form the filaments of bacterial flagella.</text>
</comment>
<name>A0AA42DKL6_9FIRM</name>
<keyword evidence="3 4" id="KW-0975">Bacterial flagellum</keyword>
<feature type="domain" description="Flagellin N-terminal" evidence="5">
    <location>
        <begin position="3"/>
        <end position="139"/>
    </location>
</feature>
<evidence type="ECO:0000256" key="4">
    <source>
        <dbReference type="RuleBase" id="RU362073"/>
    </source>
</evidence>
<dbReference type="Gene3D" id="6.10.10.10">
    <property type="entry name" value="Flagellar export chaperone, C-terminal domain"/>
    <property type="match status" value="1"/>
</dbReference>
<dbReference type="InterPro" id="IPR001492">
    <property type="entry name" value="Flagellin"/>
</dbReference>
<dbReference type="PANTHER" id="PTHR42792">
    <property type="entry name" value="FLAGELLIN"/>
    <property type="match status" value="1"/>
</dbReference>
<dbReference type="GO" id="GO:0005576">
    <property type="term" value="C:extracellular region"/>
    <property type="evidence" value="ECO:0007669"/>
    <property type="project" value="UniProtKB-SubCell"/>
</dbReference>
<dbReference type="SUPFAM" id="SSF64518">
    <property type="entry name" value="Phase 1 flagellin"/>
    <property type="match status" value="1"/>
</dbReference>
<keyword evidence="7" id="KW-0969">Cilium</keyword>
<dbReference type="Proteomes" id="UP001169242">
    <property type="component" value="Unassembled WGS sequence"/>
</dbReference>
<dbReference type="PRINTS" id="PR00207">
    <property type="entry name" value="FLAGELLIN"/>
</dbReference>
<dbReference type="Pfam" id="PF00669">
    <property type="entry name" value="Flagellin_N"/>
    <property type="match status" value="1"/>
</dbReference>
<accession>A0AA42DKL6</accession>
<comment type="similarity">
    <text evidence="1 4">Belongs to the bacterial flagellin family.</text>
</comment>
<dbReference type="GO" id="GO:0009288">
    <property type="term" value="C:bacterial-type flagellum"/>
    <property type="evidence" value="ECO:0007669"/>
    <property type="project" value="UniProtKB-SubCell"/>
</dbReference>
<dbReference type="Gene3D" id="1.20.1330.10">
    <property type="entry name" value="f41 fragment of flagellin, N-terminal domain"/>
    <property type="match status" value="1"/>
</dbReference>
<dbReference type="PANTHER" id="PTHR42792:SF2">
    <property type="entry name" value="FLAGELLIN"/>
    <property type="match status" value="1"/>
</dbReference>
<organism evidence="7 8">
    <name type="scientific">Holtiella tumoricola</name>
    <dbReference type="NCBI Taxonomy" id="3018743"/>
    <lineage>
        <taxon>Bacteria</taxon>
        <taxon>Bacillati</taxon>
        <taxon>Bacillota</taxon>
        <taxon>Clostridia</taxon>
        <taxon>Lachnospirales</taxon>
        <taxon>Cellulosilyticaceae</taxon>
        <taxon>Holtiella</taxon>
    </lineage>
</organism>
<keyword evidence="8" id="KW-1185">Reference proteome</keyword>
<evidence type="ECO:0000256" key="3">
    <source>
        <dbReference type="ARBA" id="ARBA00023143"/>
    </source>
</evidence>
<dbReference type="RefSeq" id="WP_271011127.1">
    <property type="nucleotide sequence ID" value="NZ_JAQIFT010000014.1"/>
</dbReference>
<dbReference type="InterPro" id="IPR001029">
    <property type="entry name" value="Flagellin_N"/>
</dbReference>
<dbReference type="GO" id="GO:0005198">
    <property type="term" value="F:structural molecule activity"/>
    <property type="evidence" value="ECO:0007669"/>
    <property type="project" value="UniProtKB-UniRule"/>
</dbReference>
<protein>
    <recommendedName>
        <fullName evidence="2 4">Flagellin</fullName>
    </recommendedName>
</protein>
<keyword evidence="7" id="KW-0966">Cell projection</keyword>
<feature type="domain" description="Flagellin C-terminal" evidence="6">
    <location>
        <begin position="349"/>
        <end position="434"/>
    </location>
</feature>
<evidence type="ECO:0000259" key="6">
    <source>
        <dbReference type="Pfam" id="PF00700"/>
    </source>
</evidence>
<sequence>MKINYNIPALRTLNSLSKANDKAATTMQRLSSGLRINRSADDAAGLAIANKMDAQIKGLQQANRNTMDGVSLVQTAEGTLNEVHSMLQRMRELSVQASNGSYSEGDLTQIQQEIDQLLSEINRISEDTEFNTKSLLKGETLKETGFTFVDMTGGVDGTPGTEATGSITIPSPLTEEEAKKLLGSGFTIDGQVVEFYDSTNGTYNGSGVGVDLKEILSTTIADDIDRSNKLTENLQKSLDGKLENVTMTVDTTDTNKLVIIANEPGAQGNFIKTEDQGIVDQKITLQIGSNKQQVMVVSIGSMSADKLGLVGKPGQDGFADTATVTNGKDKAPTQAAISVGNSEDAGKAITKIDQAIEMVSSQRAALGAVQNRLEHTTSNLGVSEENMTSSLSRIQDADMAYEMAQYTQQNVLSQAATAMLAQANQRPQQVMQLLQR</sequence>
<dbReference type="EMBL" id="JAQIFT010000014">
    <property type="protein sequence ID" value="MDA3730513.1"/>
    <property type="molecule type" value="Genomic_DNA"/>
</dbReference>
<dbReference type="InterPro" id="IPR046358">
    <property type="entry name" value="Flagellin_C"/>
</dbReference>
<dbReference type="Gene3D" id="3.30.70.2120">
    <property type="match status" value="1"/>
</dbReference>
<evidence type="ECO:0000256" key="2">
    <source>
        <dbReference type="ARBA" id="ARBA00020110"/>
    </source>
</evidence>
<evidence type="ECO:0000256" key="1">
    <source>
        <dbReference type="ARBA" id="ARBA00005709"/>
    </source>
</evidence>
<dbReference type="InterPro" id="IPR042187">
    <property type="entry name" value="Flagellin_C_sub2"/>
</dbReference>
<reference evidence="7" key="1">
    <citation type="journal article" date="2023" name="Int. J. Syst. Evol. Microbiol.">
        <title>&lt;i&gt;Holtiella tumoricola&lt;/i&gt; gen. nov. sp. nov., isolated from a human clinical sample.</title>
        <authorList>
            <person name="Allen-Vercoe E."/>
            <person name="Daigneault M.C."/>
            <person name="Vancuren S.J."/>
            <person name="Cochrane K."/>
            <person name="O'Neal L.L."/>
            <person name="Sankaranarayanan K."/>
            <person name="Lawson P.A."/>
        </authorList>
    </citation>
    <scope>NUCLEOTIDE SEQUENCE</scope>
    <source>
        <strain evidence="7">CC70A</strain>
    </source>
</reference>
<dbReference type="AlphaFoldDB" id="A0AA42DKL6"/>
<comment type="subcellular location">
    <subcellularLocation>
        <location evidence="4">Secreted</location>
    </subcellularLocation>
    <subcellularLocation>
        <location evidence="4">Bacterial flagellum</location>
    </subcellularLocation>
</comment>
<gene>
    <name evidence="7" type="ORF">PBV87_03200</name>
</gene>
<evidence type="ECO:0000313" key="8">
    <source>
        <dbReference type="Proteomes" id="UP001169242"/>
    </source>
</evidence>
<keyword evidence="4" id="KW-0964">Secreted</keyword>
<evidence type="ECO:0000259" key="5">
    <source>
        <dbReference type="Pfam" id="PF00669"/>
    </source>
</evidence>
<dbReference type="Pfam" id="PF00700">
    <property type="entry name" value="Flagellin_C"/>
    <property type="match status" value="1"/>
</dbReference>
<evidence type="ECO:0000313" key="7">
    <source>
        <dbReference type="EMBL" id="MDA3730513.1"/>
    </source>
</evidence>
<keyword evidence="7" id="KW-0282">Flagellum</keyword>